<organism evidence="8 9">
    <name type="scientific">Ophiobolus disseminans</name>
    <dbReference type="NCBI Taxonomy" id="1469910"/>
    <lineage>
        <taxon>Eukaryota</taxon>
        <taxon>Fungi</taxon>
        <taxon>Dikarya</taxon>
        <taxon>Ascomycota</taxon>
        <taxon>Pezizomycotina</taxon>
        <taxon>Dothideomycetes</taxon>
        <taxon>Pleosporomycetidae</taxon>
        <taxon>Pleosporales</taxon>
        <taxon>Pleosporineae</taxon>
        <taxon>Phaeosphaeriaceae</taxon>
        <taxon>Ophiobolus</taxon>
    </lineage>
</organism>
<sequence length="1479" mass="162755">MSFLFGKKNKQQTNALPPATREITSSHGPTAPAPAANGGGIRDVDKSRPAPQTQTSTPGGSVNNSFSSLQNQGNAATTPEPKALRDRPDLNAQAARSMGSPPDSPYPWASRRLNFTAGNPFPRYGAAINATASKDGTIYLMGGLVGGATVKGDLWLTEMGNGSMACYPISTTGDGPGPRVGHASLLVGNAFIVFGGDTKLADNDDLDDTLYLLNTSTKHWSRALPQGARPTGRYGHTLNILGSKIYIFGGQVEGFFFNDLVAFDLNSLQSSASRWEVLLANTKEQASPQGRAPPARTNHSVVTWNDKLYLFGGTDGVTWFNDVWTYEPRSNAWTELDCIGYIPVAREGHSAALVNDTMYIFGGRTQEGVDLGDLAAFRITSRRWYMFQNMGHSPSPRSGHSMTAFGKHIVTMGGEPSSSVSDRNELSLAYILDTSKIRYPPNESAPSQQTLNAPRKLSAGERSNIPLGKAAPAAGPESMISGPQVTRAPDAMGAGAGAGAIGSRLPRAAGQAPPGPPPLQQPPQPRTNGTVAQGPANARSKTPTKSERVYGPPLDTAYSVTSNREELSPSSRDSPSAPEASRKASDAISQRTAKESMDTSRSGSMVSRNTSRSHRQQGSQDSVEQSTPRRSEDMPHPRSLSREIEHPPIDSGLGVSPAINSQNNEVFRDLELAKSRNAWYASELALARKAGYNPGSSTSPMFDERSTDMLRDEDKPLVEALFKMKAELERVQNSIKSQGEDAARRIAEVEKQRDAAVNEAIYARTKLAAHGGGSQNGTPQPDAIRNVGTPDMDRIQDINRRLVASLAAQNELSTRLDKVTSELQVERRAKQLAEDTADAAQNRVQELDSTRQKASSEFESLRADLHEAERVAREASANAAEAETSAKLLAIDKQELNAKAVRLVEDSKRHATILQSLRDAVAASSEKFALLEKKFEEERSQSDQLRQNLAQLRAEHENCMAELETASQKLRDAEELAAKHAEEARLHRQAVMTGLDKVAEPVNESQDIMDERVIILQQQVETTNAMARKNQAAADQASEKLRRAEERIAGLEAYQEQSSREGLAIRKQLQQSMRDMQASEAEKAGIHQRHERLRLDSNAFEVQLKTLRNLLEERGVNPVDARRSRVLDSPSSRFGTPELNRVRELEQQIDSMNKVHEELRAVFEQREHDVSKEWEEKLQALHNDHQAAVKYLRGTEKMLAKMKQELDRYKTTNTKLEEELERARNDTHSLTREQNDEWETQRTMLRSELSQTQEQMKATVSSLESQLIKVESDLAVARHEAQSAAMSTKHAESLADQTRLEFESLQRQHVLVEERAREAESRVQMFLDQFETSVDSYRRQSQLPAGGLNGELVRHRTHDSVASAESLYSHNDGSSTPEALNRPSSAATRNSMALDNLASELDALRSHWETTNKAYRLSDHFDFEKTPTSDKNDLSDSLSQWRKRVDLQNEMEGTQGRDNMTTAQLGVSKVSTATTTGPS</sequence>
<feature type="region of interest" description="Disordered" evidence="7">
    <location>
        <begin position="438"/>
        <end position="659"/>
    </location>
</feature>
<feature type="region of interest" description="Disordered" evidence="7">
    <location>
        <begin position="1364"/>
        <end position="1387"/>
    </location>
</feature>
<keyword evidence="2" id="KW-0880">Kelch repeat</keyword>
<feature type="coiled-coil region" evidence="6">
    <location>
        <begin position="1192"/>
        <end position="1322"/>
    </location>
</feature>
<dbReference type="EMBL" id="MU006242">
    <property type="protein sequence ID" value="KAF2820020.1"/>
    <property type="molecule type" value="Genomic_DNA"/>
</dbReference>
<feature type="coiled-coil region" evidence="6">
    <location>
        <begin position="823"/>
        <end position="990"/>
    </location>
</feature>
<keyword evidence="5 6" id="KW-0175">Coiled coil</keyword>
<evidence type="ECO:0008006" key="10">
    <source>
        <dbReference type="Google" id="ProtNLM"/>
    </source>
</evidence>
<dbReference type="FunFam" id="2.120.10.80:FF:000049">
    <property type="entry name" value="Cell polarity protein (Tea1)"/>
    <property type="match status" value="1"/>
</dbReference>
<feature type="compositionally biased region" description="Basic and acidic residues" evidence="7">
    <location>
        <begin position="627"/>
        <end position="648"/>
    </location>
</feature>
<dbReference type="PANTHER" id="PTHR23244">
    <property type="entry name" value="KELCH REPEAT DOMAIN"/>
    <property type="match status" value="1"/>
</dbReference>
<proteinExistence type="predicted"/>
<evidence type="ECO:0000256" key="5">
    <source>
        <dbReference type="ARBA" id="ARBA00023054"/>
    </source>
</evidence>
<dbReference type="OrthoDB" id="45365at2759"/>
<feature type="compositionally biased region" description="Pro residues" evidence="7">
    <location>
        <begin position="513"/>
        <end position="525"/>
    </location>
</feature>
<comment type="subcellular location">
    <subcellularLocation>
        <location evidence="1">Cytoplasm</location>
    </subcellularLocation>
</comment>
<dbReference type="InterPro" id="IPR015915">
    <property type="entry name" value="Kelch-typ_b-propeller"/>
</dbReference>
<protein>
    <recommendedName>
        <fullName evidence="10">Cell polarity protein-like protein</fullName>
    </recommendedName>
</protein>
<evidence type="ECO:0000256" key="2">
    <source>
        <dbReference type="ARBA" id="ARBA00022441"/>
    </source>
</evidence>
<dbReference type="PANTHER" id="PTHR23244:SF456">
    <property type="entry name" value="MULTIPLE EPIDERMAL GROWTH FACTOR-LIKE DOMAINS PROTEIN 8"/>
    <property type="match status" value="1"/>
</dbReference>
<gene>
    <name evidence="8" type="ORF">CC86DRAFT_412490</name>
</gene>
<name>A0A6A6ZG70_9PLEO</name>
<keyword evidence="9" id="KW-1185">Reference proteome</keyword>
<reference evidence="8" key="1">
    <citation type="journal article" date="2020" name="Stud. Mycol.">
        <title>101 Dothideomycetes genomes: a test case for predicting lifestyles and emergence of pathogens.</title>
        <authorList>
            <person name="Haridas S."/>
            <person name="Albert R."/>
            <person name="Binder M."/>
            <person name="Bloem J."/>
            <person name="Labutti K."/>
            <person name="Salamov A."/>
            <person name="Andreopoulos B."/>
            <person name="Baker S."/>
            <person name="Barry K."/>
            <person name="Bills G."/>
            <person name="Bluhm B."/>
            <person name="Cannon C."/>
            <person name="Castanera R."/>
            <person name="Culley D."/>
            <person name="Daum C."/>
            <person name="Ezra D."/>
            <person name="Gonzalez J."/>
            <person name="Henrissat B."/>
            <person name="Kuo A."/>
            <person name="Liang C."/>
            <person name="Lipzen A."/>
            <person name="Lutzoni F."/>
            <person name="Magnuson J."/>
            <person name="Mondo S."/>
            <person name="Nolan M."/>
            <person name="Ohm R."/>
            <person name="Pangilinan J."/>
            <person name="Park H.-J."/>
            <person name="Ramirez L."/>
            <person name="Alfaro M."/>
            <person name="Sun H."/>
            <person name="Tritt A."/>
            <person name="Yoshinaga Y."/>
            <person name="Zwiers L.-H."/>
            <person name="Turgeon B."/>
            <person name="Goodwin S."/>
            <person name="Spatafora J."/>
            <person name="Crous P."/>
            <person name="Grigoriev I."/>
        </authorList>
    </citation>
    <scope>NUCLEOTIDE SEQUENCE</scope>
    <source>
        <strain evidence="8">CBS 113818</strain>
    </source>
</reference>
<feature type="coiled-coil region" evidence="6">
    <location>
        <begin position="1027"/>
        <end position="1061"/>
    </location>
</feature>
<evidence type="ECO:0000256" key="7">
    <source>
        <dbReference type="SAM" id="MobiDB-lite"/>
    </source>
</evidence>
<feature type="compositionally biased region" description="Polar residues" evidence="7">
    <location>
        <begin position="50"/>
        <end position="77"/>
    </location>
</feature>
<feature type="compositionally biased region" description="Polar residues" evidence="7">
    <location>
        <begin position="599"/>
        <end position="626"/>
    </location>
</feature>
<evidence type="ECO:0000313" key="9">
    <source>
        <dbReference type="Proteomes" id="UP000799424"/>
    </source>
</evidence>
<dbReference type="Proteomes" id="UP000799424">
    <property type="component" value="Unassembled WGS sequence"/>
</dbReference>
<dbReference type="SMART" id="SM00612">
    <property type="entry name" value="Kelch"/>
    <property type="match status" value="2"/>
</dbReference>
<feature type="compositionally biased region" description="Polar residues" evidence="7">
    <location>
        <begin position="558"/>
        <end position="574"/>
    </location>
</feature>
<evidence type="ECO:0000256" key="1">
    <source>
        <dbReference type="ARBA" id="ARBA00004496"/>
    </source>
</evidence>
<keyword evidence="3" id="KW-0963">Cytoplasm</keyword>
<feature type="compositionally biased region" description="Low complexity" evidence="7">
    <location>
        <begin position="501"/>
        <end position="512"/>
    </location>
</feature>
<dbReference type="Gene3D" id="2.120.10.80">
    <property type="entry name" value="Kelch-type beta propeller"/>
    <property type="match status" value="1"/>
</dbReference>
<dbReference type="GO" id="GO:0061245">
    <property type="term" value="P:establishment or maintenance of bipolar cell polarity"/>
    <property type="evidence" value="ECO:0007669"/>
    <property type="project" value="TreeGrafter"/>
</dbReference>
<feature type="region of interest" description="Disordered" evidence="7">
    <location>
        <begin position="1"/>
        <end position="86"/>
    </location>
</feature>
<feature type="compositionally biased region" description="Polar residues" evidence="7">
    <location>
        <begin position="1366"/>
        <end position="1387"/>
    </location>
</feature>
<evidence type="ECO:0000256" key="6">
    <source>
        <dbReference type="SAM" id="Coils"/>
    </source>
</evidence>
<dbReference type="SUPFAM" id="SSF117281">
    <property type="entry name" value="Kelch motif"/>
    <property type="match status" value="1"/>
</dbReference>
<accession>A0A6A6ZG70</accession>
<evidence type="ECO:0000256" key="3">
    <source>
        <dbReference type="ARBA" id="ARBA00022490"/>
    </source>
</evidence>
<dbReference type="InterPro" id="IPR006652">
    <property type="entry name" value="Kelch_1"/>
</dbReference>
<evidence type="ECO:0000256" key="4">
    <source>
        <dbReference type="ARBA" id="ARBA00022737"/>
    </source>
</evidence>
<dbReference type="Pfam" id="PF24681">
    <property type="entry name" value="Kelch_KLHDC2_KLHL20_DRC7"/>
    <property type="match status" value="1"/>
</dbReference>
<keyword evidence="4" id="KW-0677">Repeat</keyword>
<evidence type="ECO:0000313" key="8">
    <source>
        <dbReference type="EMBL" id="KAF2820020.1"/>
    </source>
</evidence>
<dbReference type="GO" id="GO:0051285">
    <property type="term" value="C:cell cortex of cell tip"/>
    <property type="evidence" value="ECO:0007669"/>
    <property type="project" value="TreeGrafter"/>
</dbReference>